<proteinExistence type="inferred from homology"/>
<dbReference type="AlphaFoldDB" id="A0A914UJ37"/>
<dbReference type="Pfam" id="PF15907">
    <property type="entry name" value="Itfg2"/>
    <property type="match status" value="1"/>
</dbReference>
<comment type="similarity">
    <text evidence="6">Belongs to the UTP23/FCF1 family. UTP23 subfamily.</text>
</comment>
<dbReference type="CDD" id="cd09866">
    <property type="entry name" value="PIN_Fcf1-Utp23-H"/>
    <property type="match status" value="1"/>
</dbReference>
<keyword evidence="2" id="KW-0690">Ribosome biogenesis</keyword>
<feature type="domain" description="UTP23 sensor motif region" evidence="9">
    <location>
        <begin position="248"/>
        <end position="267"/>
    </location>
</feature>
<dbReference type="InterPro" id="IPR057776">
    <property type="entry name" value="UTP23_sensor"/>
</dbReference>
<comment type="subcellular location">
    <subcellularLocation>
        <location evidence="1">Nucleus</location>
        <location evidence="1">Nucleolus</location>
    </subcellularLocation>
</comment>
<dbReference type="InterPro" id="IPR006984">
    <property type="entry name" value="Fcf1/UTP23"/>
</dbReference>
<dbReference type="Proteomes" id="UP000887566">
    <property type="component" value="Unplaced"/>
</dbReference>
<evidence type="ECO:0000313" key="10">
    <source>
        <dbReference type="Proteomes" id="UP000887566"/>
    </source>
</evidence>
<protein>
    <recommendedName>
        <fullName evidence="7">rRNA-processing protein UTP23 homolog</fullName>
    </recommendedName>
</protein>
<sequence length="648" mass="71738">MPREQRLLKYATYLSQCSSEATVYGKCVSEKAEKVTKSACAQEFQTLIACFQKAVKVQVQGEMKIKRYKRAQRLIGFYRNNFGYTKPYRVLVDGTFCQAALTNRINLREQMPKYLNEESELATTSCVIKELEQMGPELYGALHICKQFDVDPCPHKPAKTAFDCMASMARRMKQPGKTKYFFATQDNALTEKLGEIPGCPVLFIKFNSILIDKPSEVSVETAERPKGDIEIVKELKKKMLETEEEPKKKKRKGPKGPNPLSCKKKKKPNPSASRPHAIVNETETEGDSRHQQEGTNKSAIMRALQPALQLCPMAVKTAYLSSPCSTLLLSKIEQHVVCIVGKTNGQILLFPIDRLGAVSRVDEFEAPISAFAVGDVRHCGRPELLAIAADGWLRSFIVPTPGDGEPPSETFAQLLNANICAAHLVDVDNDNQLELIVAMTDRVVRTYRYMQSDSGHGRMTPLNKWEVPTQITSMAIGVGMTVHALLSQTCAHYVRLEFGQKDDVSFVQSMASDSPDSAHLFLPLDARRISVFHALPCRVIVVDALCNSEIRLKPSGGPVVSAACVNLTPSDLVLVTVDLTGLLSFFHWSDLVSRTDPIGRCQIMTNVEHLSAVAAGPDAVYVAVVSVYFELALYHVRLGSVFQFTGSK</sequence>
<keyword evidence="3" id="KW-0698">rRNA processing</keyword>
<dbReference type="WBParaSite" id="PSAMB.scaffold1040size36781.g10566.t1">
    <property type="protein sequence ID" value="PSAMB.scaffold1040size36781.g10566.t1"/>
    <property type="gene ID" value="PSAMB.scaffold1040size36781.g10566"/>
</dbReference>
<evidence type="ECO:0000259" key="9">
    <source>
        <dbReference type="Pfam" id="PF24779"/>
    </source>
</evidence>
<evidence type="ECO:0000256" key="1">
    <source>
        <dbReference type="ARBA" id="ARBA00004604"/>
    </source>
</evidence>
<dbReference type="SUPFAM" id="SSF69318">
    <property type="entry name" value="Integrin alpha N-terminal domain"/>
    <property type="match status" value="1"/>
</dbReference>
<dbReference type="Pfam" id="PF04900">
    <property type="entry name" value="Fcf1"/>
    <property type="match status" value="1"/>
</dbReference>
<evidence type="ECO:0000256" key="2">
    <source>
        <dbReference type="ARBA" id="ARBA00022517"/>
    </source>
</evidence>
<dbReference type="PANTHER" id="PTHR12416">
    <property type="entry name" value="RRNA-PROCESSING PROTEIN UTP23 HOMOLOG"/>
    <property type="match status" value="1"/>
</dbReference>
<comment type="function">
    <text evidence="5">Involved in rRNA-processing and ribosome biogenesis.</text>
</comment>
<dbReference type="FunFam" id="3.40.50.1010:FF:000006">
    <property type="entry name" value="rRNA-processing protein UTP23 homolog"/>
    <property type="match status" value="1"/>
</dbReference>
<keyword evidence="10" id="KW-1185">Reference proteome</keyword>
<accession>A0A914UJ37</accession>
<dbReference type="GO" id="GO:0006364">
    <property type="term" value="P:rRNA processing"/>
    <property type="evidence" value="ECO:0007669"/>
    <property type="project" value="UniProtKB-KW"/>
</dbReference>
<dbReference type="InterPro" id="IPR029060">
    <property type="entry name" value="PIN-like_dom_sf"/>
</dbReference>
<evidence type="ECO:0000256" key="5">
    <source>
        <dbReference type="ARBA" id="ARBA00037300"/>
    </source>
</evidence>
<evidence type="ECO:0000256" key="3">
    <source>
        <dbReference type="ARBA" id="ARBA00022552"/>
    </source>
</evidence>
<evidence type="ECO:0000313" key="11">
    <source>
        <dbReference type="WBParaSite" id="PSAMB.scaffold1040size36781.g10566.t1"/>
    </source>
</evidence>
<dbReference type="GO" id="GO:0032040">
    <property type="term" value="C:small-subunit processome"/>
    <property type="evidence" value="ECO:0007669"/>
    <property type="project" value="InterPro"/>
</dbReference>
<evidence type="ECO:0000256" key="4">
    <source>
        <dbReference type="ARBA" id="ARBA00023242"/>
    </source>
</evidence>
<evidence type="ECO:0000256" key="8">
    <source>
        <dbReference type="SAM" id="MobiDB-lite"/>
    </source>
</evidence>
<dbReference type="Gene3D" id="3.40.50.1010">
    <property type="entry name" value="5'-nuclease"/>
    <property type="match status" value="1"/>
</dbReference>
<keyword evidence="4" id="KW-0539">Nucleus</keyword>
<dbReference type="Pfam" id="PF24779">
    <property type="entry name" value="UTP23_sensor"/>
    <property type="match status" value="1"/>
</dbReference>
<feature type="region of interest" description="Disordered" evidence="8">
    <location>
        <begin position="242"/>
        <end position="295"/>
    </location>
</feature>
<dbReference type="InterPro" id="IPR031793">
    <property type="entry name" value="KICSTOR_ITFG2"/>
</dbReference>
<dbReference type="InterPro" id="IPR028994">
    <property type="entry name" value="Integrin_alpha_N"/>
</dbReference>
<reference evidence="11" key="1">
    <citation type="submission" date="2022-11" db="UniProtKB">
        <authorList>
            <consortium name="WormBaseParasite"/>
        </authorList>
    </citation>
    <scope>IDENTIFICATION</scope>
</reference>
<organism evidence="10 11">
    <name type="scientific">Plectus sambesii</name>
    <dbReference type="NCBI Taxonomy" id="2011161"/>
    <lineage>
        <taxon>Eukaryota</taxon>
        <taxon>Metazoa</taxon>
        <taxon>Ecdysozoa</taxon>
        <taxon>Nematoda</taxon>
        <taxon>Chromadorea</taxon>
        <taxon>Plectida</taxon>
        <taxon>Plectina</taxon>
        <taxon>Plectoidea</taxon>
        <taxon>Plectidae</taxon>
        <taxon>Plectus</taxon>
    </lineage>
</organism>
<evidence type="ECO:0000256" key="6">
    <source>
        <dbReference type="ARBA" id="ARBA00038503"/>
    </source>
</evidence>
<evidence type="ECO:0000256" key="7">
    <source>
        <dbReference type="ARBA" id="ARBA00071400"/>
    </source>
</evidence>
<dbReference type="SUPFAM" id="SSF88723">
    <property type="entry name" value="PIN domain-like"/>
    <property type="match status" value="1"/>
</dbReference>
<name>A0A914UJ37_9BILA</name>